<dbReference type="RefSeq" id="WP_075130011.1">
    <property type="nucleotide sequence ID" value="NZ_MSIE01000096.1"/>
</dbReference>
<feature type="transmembrane region" description="Helical" evidence="1">
    <location>
        <begin position="70"/>
        <end position="91"/>
    </location>
</feature>
<feature type="transmembrane region" description="Helical" evidence="1">
    <location>
        <begin position="25"/>
        <end position="58"/>
    </location>
</feature>
<dbReference type="Proteomes" id="UP000185596">
    <property type="component" value="Unassembled WGS sequence"/>
</dbReference>
<evidence type="ECO:0000313" key="3">
    <source>
        <dbReference type="Proteomes" id="UP000185596"/>
    </source>
</evidence>
<keyword evidence="1" id="KW-0812">Transmembrane</keyword>
<gene>
    <name evidence="2" type="ORF">BU204_34400</name>
</gene>
<dbReference type="EMBL" id="MSIE01000096">
    <property type="protein sequence ID" value="OLF08296.1"/>
    <property type="molecule type" value="Genomic_DNA"/>
</dbReference>
<proteinExistence type="predicted"/>
<accession>A0A1Q8C1Q7</accession>
<evidence type="ECO:0008006" key="4">
    <source>
        <dbReference type="Google" id="ProtNLM"/>
    </source>
</evidence>
<organism evidence="2 3">
    <name type="scientific">Actinophytocola xanthii</name>
    <dbReference type="NCBI Taxonomy" id="1912961"/>
    <lineage>
        <taxon>Bacteria</taxon>
        <taxon>Bacillati</taxon>
        <taxon>Actinomycetota</taxon>
        <taxon>Actinomycetes</taxon>
        <taxon>Pseudonocardiales</taxon>
        <taxon>Pseudonocardiaceae</taxon>
    </lineage>
</organism>
<keyword evidence="3" id="KW-1185">Reference proteome</keyword>
<evidence type="ECO:0000313" key="2">
    <source>
        <dbReference type="EMBL" id="OLF08296.1"/>
    </source>
</evidence>
<protein>
    <recommendedName>
        <fullName evidence="4">DUF4190 domain-containing protein</fullName>
    </recommendedName>
</protein>
<reference evidence="2 3" key="1">
    <citation type="submission" date="2016-12" db="EMBL/GenBank/DDBJ databases">
        <title>The draft genome sequence of Actinophytocola sp. 11-183.</title>
        <authorList>
            <person name="Wang W."/>
            <person name="Yuan L."/>
        </authorList>
    </citation>
    <scope>NUCLEOTIDE SEQUENCE [LARGE SCALE GENOMIC DNA]</scope>
    <source>
        <strain evidence="2 3">11-183</strain>
    </source>
</reference>
<sequence length="114" mass="11584">MTKPVRFPTVPPVKPHNGVGTTALVLGLVGAAVGLIPLLGVAAIVLGALALVFGLLGWSRSQKQLATNKGMAVTGTVLGAIALTLGLWNLATTTKTPPDLDRQLTHVPSSPSTT</sequence>
<dbReference type="STRING" id="1912961.BU204_34400"/>
<name>A0A1Q8C1Q7_9PSEU</name>
<evidence type="ECO:0000256" key="1">
    <source>
        <dbReference type="SAM" id="Phobius"/>
    </source>
</evidence>
<comment type="caution">
    <text evidence="2">The sequence shown here is derived from an EMBL/GenBank/DDBJ whole genome shotgun (WGS) entry which is preliminary data.</text>
</comment>
<keyword evidence="1" id="KW-1133">Transmembrane helix</keyword>
<dbReference type="AlphaFoldDB" id="A0A1Q8C1Q7"/>
<keyword evidence="1" id="KW-0472">Membrane</keyword>